<feature type="domain" description="EF-hand" evidence="3">
    <location>
        <begin position="140"/>
        <end position="175"/>
    </location>
</feature>
<sequence length="204" mass="23543">MVAFDAGRRFSALEALKSEWFEIVRSNSSVSEEVVLNEDVMNALENFSTDSIFEKAILSKLGKLVDPNELQEIKDTFNKIDSDHNGFIAFRELKKAFKSTKSKYEDNDIIDIIKEVDSTGNLIIDLNDFIAATLDRTKYCSSEYAEKLFNYIDLNGDGKIDENDIQREFTSFSRDQIKEIMRIHSCHKQGYMTINIFKKIIQNH</sequence>
<dbReference type="PANTHER" id="PTHR23050">
    <property type="entry name" value="CALCIUM BINDING PROTEIN"/>
    <property type="match status" value="1"/>
</dbReference>
<evidence type="ECO:0000256" key="2">
    <source>
        <dbReference type="ARBA" id="ARBA00022837"/>
    </source>
</evidence>
<dbReference type="AlphaFoldDB" id="A0A7S3J653"/>
<dbReference type="PROSITE" id="PS50222">
    <property type="entry name" value="EF_HAND_2"/>
    <property type="match status" value="2"/>
</dbReference>
<dbReference type="EMBL" id="HBII01010436">
    <property type="protein sequence ID" value="CAE0345620.1"/>
    <property type="molecule type" value="Transcribed_RNA"/>
</dbReference>
<dbReference type="InterPro" id="IPR002048">
    <property type="entry name" value="EF_hand_dom"/>
</dbReference>
<protein>
    <recommendedName>
        <fullName evidence="3">EF-hand domain-containing protein</fullName>
    </recommendedName>
</protein>
<dbReference type="Pfam" id="PF13202">
    <property type="entry name" value="EF-hand_5"/>
    <property type="match status" value="1"/>
</dbReference>
<gene>
    <name evidence="4" type="ORF">EHAR0213_LOCUS4530</name>
</gene>
<dbReference type="InterPro" id="IPR011992">
    <property type="entry name" value="EF-hand-dom_pair"/>
</dbReference>
<proteinExistence type="predicted"/>
<dbReference type="GO" id="GO:0005509">
    <property type="term" value="F:calcium ion binding"/>
    <property type="evidence" value="ECO:0007669"/>
    <property type="project" value="InterPro"/>
</dbReference>
<dbReference type="SMART" id="SM00054">
    <property type="entry name" value="EFh"/>
    <property type="match status" value="3"/>
</dbReference>
<evidence type="ECO:0000259" key="3">
    <source>
        <dbReference type="PROSITE" id="PS50222"/>
    </source>
</evidence>
<dbReference type="Pfam" id="PF13499">
    <property type="entry name" value="EF-hand_7"/>
    <property type="match status" value="1"/>
</dbReference>
<feature type="domain" description="EF-hand" evidence="3">
    <location>
        <begin position="68"/>
        <end position="103"/>
    </location>
</feature>
<dbReference type="InterPro" id="IPR050145">
    <property type="entry name" value="Centrin_CML-like"/>
</dbReference>
<dbReference type="PROSITE" id="PS00018">
    <property type="entry name" value="EF_HAND_1"/>
    <property type="match status" value="2"/>
</dbReference>
<keyword evidence="2" id="KW-0106">Calcium</keyword>
<reference evidence="4" key="1">
    <citation type="submission" date="2021-01" db="EMBL/GenBank/DDBJ databases">
        <authorList>
            <person name="Corre E."/>
            <person name="Pelletier E."/>
            <person name="Niang G."/>
            <person name="Scheremetjew M."/>
            <person name="Finn R."/>
            <person name="Kale V."/>
            <person name="Holt S."/>
            <person name="Cochrane G."/>
            <person name="Meng A."/>
            <person name="Brown T."/>
            <person name="Cohen L."/>
        </authorList>
    </citation>
    <scope>NUCLEOTIDE SEQUENCE</scope>
    <source>
        <strain evidence="4">FSP1.4</strain>
    </source>
</reference>
<accession>A0A7S3J653</accession>
<dbReference type="InterPro" id="IPR018247">
    <property type="entry name" value="EF_Hand_1_Ca_BS"/>
</dbReference>
<keyword evidence="1" id="KW-0677">Repeat</keyword>
<evidence type="ECO:0000256" key="1">
    <source>
        <dbReference type="ARBA" id="ARBA00022737"/>
    </source>
</evidence>
<dbReference type="CDD" id="cd00051">
    <property type="entry name" value="EFh"/>
    <property type="match status" value="1"/>
</dbReference>
<name>A0A7S3J653_9SPIT</name>
<dbReference type="Gene3D" id="1.10.238.10">
    <property type="entry name" value="EF-hand"/>
    <property type="match status" value="1"/>
</dbReference>
<dbReference type="SUPFAM" id="SSF47473">
    <property type="entry name" value="EF-hand"/>
    <property type="match status" value="1"/>
</dbReference>
<evidence type="ECO:0000313" key="4">
    <source>
        <dbReference type="EMBL" id="CAE0345620.1"/>
    </source>
</evidence>
<organism evidence="4">
    <name type="scientific">Euplotes harpa</name>
    <dbReference type="NCBI Taxonomy" id="151035"/>
    <lineage>
        <taxon>Eukaryota</taxon>
        <taxon>Sar</taxon>
        <taxon>Alveolata</taxon>
        <taxon>Ciliophora</taxon>
        <taxon>Intramacronucleata</taxon>
        <taxon>Spirotrichea</taxon>
        <taxon>Hypotrichia</taxon>
        <taxon>Euplotida</taxon>
        <taxon>Euplotidae</taxon>
        <taxon>Euplotes</taxon>
    </lineage>
</organism>